<dbReference type="AlphaFoldDB" id="B8AWM0"/>
<evidence type="ECO:0000313" key="9">
    <source>
        <dbReference type="Proteomes" id="UP000007015"/>
    </source>
</evidence>
<evidence type="ECO:0000256" key="4">
    <source>
        <dbReference type="ARBA" id="ARBA00023163"/>
    </source>
</evidence>
<dbReference type="Proteomes" id="UP000007015">
    <property type="component" value="Chromosome 5"/>
</dbReference>
<evidence type="ECO:0000313" key="8">
    <source>
        <dbReference type="EMBL" id="EEC78981.1"/>
    </source>
</evidence>
<dbReference type="OMA" id="NTEQPPD"/>
<dbReference type="SMART" id="SM00774">
    <property type="entry name" value="WRKY"/>
    <property type="match status" value="1"/>
</dbReference>
<feature type="region of interest" description="Disordered" evidence="6">
    <location>
        <begin position="168"/>
        <end position="203"/>
    </location>
</feature>
<dbReference type="GO" id="GO:0000976">
    <property type="term" value="F:transcription cis-regulatory region binding"/>
    <property type="evidence" value="ECO:0007669"/>
    <property type="project" value="TreeGrafter"/>
</dbReference>
<evidence type="ECO:0000256" key="2">
    <source>
        <dbReference type="ARBA" id="ARBA00023015"/>
    </source>
</evidence>
<dbReference type="Gene3D" id="2.20.25.80">
    <property type="entry name" value="WRKY domain"/>
    <property type="match status" value="1"/>
</dbReference>
<keyword evidence="5" id="KW-0539">Nucleus</keyword>
<name>B8AWM0_ORYSI</name>
<organism evidence="8 9">
    <name type="scientific">Oryza sativa subsp. indica</name>
    <name type="common">Rice</name>
    <dbReference type="NCBI Taxonomy" id="39946"/>
    <lineage>
        <taxon>Eukaryota</taxon>
        <taxon>Viridiplantae</taxon>
        <taxon>Streptophyta</taxon>
        <taxon>Embryophyta</taxon>
        <taxon>Tracheophyta</taxon>
        <taxon>Spermatophyta</taxon>
        <taxon>Magnoliopsida</taxon>
        <taxon>Liliopsida</taxon>
        <taxon>Poales</taxon>
        <taxon>Poaceae</taxon>
        <taxon>BOP clade</taxon>
        <taxon>Oryzoideae</taxon>
        <taxon>Oryzeae</taxon>
        <taxon>Oryzinae</taxon>
        <taxon>Oryza</taxon>
        <taxon>Oryza sativa</taxon>
    </lineage>
</organism>
<keyword evidence="3" id="KW-0238">DNA-binding</keyword>
<dbReference type="PROSITE" id="PS50811">
    <property type="entry name" value="WRKY"/>
    <property type="match status" value="1"/>
</dbReference>
<dbReference type="STRING" id="39946.B8AWM0"/>
<dbReference type="Pfam" id="PF03106">
    <property type="entry name" value="WRKY"/>
    <property type="match status" value="1"/>
</dbReference>
<feature type="domain" description="WRKY" evidence="7">
    <location>
        <begin position="233"/>
        <end position="296"/>
    </location>
</feature>
<dbReference type="SUPFAM" id="SSF118290">
    <property type="entry name" value="WRKY DNA-binding domain"/>
    <property type="match status" value="1"/>
</dbReference>
<evidence type="ECO:0000256" key="3">
    <source>
        <dbReference type="ARBA" id="ARBA00023125"/>
    </source>
</evidence>
<gene>
    <name evidence="8" type="ORF">OsI_19467</name>
</gene>
<dbReference type="InterPro" id="IPR044810">
    <property type="entry name" value="WRKY_plant"/>
</dbReference>
<dbReference type="GO" id="GO:0005634">
    <property type="term" value="C:nucleus"/>
    <property type="evidence" value="ECO:0007669"/>
    <property type="project" value="UniProtKB-SubCell"/>
</dbReference>
<dbReference type="HOGENOM" id="CLU_052574_1_0_1"/>
<evidence type="ECO:0000256" key="1">
    <source>
        <dbReference type="ARBA" id="ARBA00004123"/>
    </source>
</evidence>
<keyword evidence="9" id="KW-1185">Reference proteome</keyword>
<evidence type="ECO:0000256" key="5">
    <source>
        <dbReference type="ARBA" id="ARBA00023242"/>
    </source>
</evidence>
<dbReference type="PANTHER" id="PTHR32096">
    <property type="entry name" value="WRKY TRANSCRIPTION FACTOR 30-RELATED-RELATED"/>
    <property type="match status" value="1"/>
</dbReference>
<proteinExistence type="predicted"/>
<reference evidence="8 9" key="1">
    <citation type="journal article" date="2005" name="PLoS Biol.">
        <title>The genomes of Oryza sativa: a history of duplications.</title>
        <authorList>
            <person name="Yu J."/>
            <person name="Wang J."/>
            <person name="Lin W."/>
            <person name="Li S."/>
            <person name="Li H."/>
            <person name="Zhou J."/>
            <person name="Ni P."/>
            <person name="Dong W."/>
            <person name="Hu S."/>
            <person name="Zeng C."/>
            <person name="Zhang J."/>
            <person name="Zhang Y."/>
            <person name="Li R."/>
            <person name="Xu Z."/>
            <person name="Li S."/>
            <person name="Li X."/>
            <person name="Zheng H."/>
            <person name="Cong L."/>
            <person name="Lin L."/>
            <person name="Yin J."/>
            <person name="Geng J."/>
            <person name="Li G."/>
            <person name="Shi J."/>
            <person name="Liu J."/>
            <person name="Lv H."/>
            <person name="Li J."/>
            <person name="Wang J."/>
            <person name="Deng Y."/>
            <person name="Ran L."/>
            <person name="Shi X."/>
            <person name="Wang X."/>
            <person name="Wu Q."/>
            <person name="Li C."/>
            <person name="Ren X."/>
            <person name="Wang J."/>
            <person name="Wang X."/>
            <person name="Li D."/>
            <person name="Liu D."/>
            <person name="Zhang X."/>
            <person name="Ji Z."/>
            <person name="Zhao W."/>
            <person name="Sun Y."/>
            <person name="Zhang Z."/>
            <person name="Bao J."/>
            <person name="Han Y."/>
            <person name="Dong L."/>
            <person name="Ji J."/>
            <person name="Chen P."/>
            <person name="Wu S."/>
            <person name="Liu J."/>
            <person name="Xiao Y."/>
            <person name="Bu D."/>
            <person name="Tan J."/>
            <person name="Yang L."/>
            <person name="Ye C."/>
            <person name="Zhang J."/>
            <person name="Xu J."/>
            <person name="Zhou Y."/>
            <person name="Yu Y."/>
            <person name="Zhang B."/>
            <person name="Zhuang S."/>
            <person name="Wei H."/>
            <person name="Liu B."/>
            <person name="Lei M."/>
            <person name="Yu H."/>
            <person name="Li Y."/>
            <person name="Xu H."/>
            <person name="Wei S."/>
            <person name="He X."/>
            <person name="Fang L."/>
            <person name="Zhang Z."/>
            <person name="Zhang Y."/>
            <person name="Huang X."/>
            <person name="Su Z."/>
            <person name="Tong W."/>
            <person name="Li J."/>
            <person name="Tong Z."/>
            <person name="Li S."/>
            <person name="Ye J."/>
            <person name="Wang L."/>
            <person name="Fang L."/>
            <person name="Lei T."/>
            <person name="Chen C."/>
            <person name="Chen H."/>
            <person name="Xu Z."/>
            <person name="Li H."/>
            <person name="Huang H."/>
            <person name="Zhang F."/>
            <person name="Xu H."/>
            <person name="Li N."/>
            <person name="Zhao C."/>
            <person name="Li S."/>
            <person name="Dong L."/>
            <person name="Huang Y."/>
            <person name="Li L."/>
            <person name="Xi Y."/>
            <person name="Qi Q."/>
            <person name="Li W."/>
            <person name="Zhang B."/>
            <person name="Hu W."/>
            <person name="Zhang Y."/>
            <person name="Tian X."/>
            <person name="Jiao Y."/>
            <person name="Liang X."/>
            <person name="Jin J."/>
            <person name="Gao L."/>
            <person name="Zheng W."/>
            <person name="Hao B."/>
            <person name="Liu S."/>
            <person name="Wang W."/>
            <person name="Yuan L."/>
            <person name="Cao M."/>
            <person name="McDermott J."/>
            <person name="Samudrala R."/>
            <person name="Wang J."/>
            <person name="Wong G.K."/>
            <person name="Yang H."/>
        </authorList>
    </citation>
    <scope>NUCLEOTIDE SEQUENCE [LARGE SCALE GENOMIC DNA]</scope>
    <source>
        <strain evidence="9">cv. 93-11</strain>
    </source>
</reference>
<dbReference type="PANTHER" id="PTHR32096:SF146">
    <property type="entry name" value="WRKY TRANSCRIPTION FACTOR 19-RELATED"/>
    <property type="match status" value="1"/>
</dbReference>
<evidence type="ECO:0000259" key="7">
    <source>
        <dbReference type="PROSITE" id="PS50811"/>
    </source>
</evidence>
<evidence type="ECO:0000256" key="6">
    <source>
        <dbReference type="SAM" id="MobiDB-lite"/>
    </source>
</evidence>
<keyword evidence="4" id="KW-0804">Transcription</keyword>
<dbReference type="Gramene" id="BGIOSGA019620-TA">
    <property type="protein sequence ID" value="BGIOSGA019620-PA"/>
    <property type="gene ID" value="BGIOSGA019620"/>
</dbReference>
<keyword evidence="2" id="KW-0805">Transcription regulation</keyword>
<protein>
    <recommendedName>
        <fullName evidence="7">WRKY domain-containing protein</fullName>
    </recommendedName>
</protein>
<feature type="compositionally biased region" description="Low complexity" evidence="6">
    <location>
        <begin position="176"/>
        <end position="187"/>
    </location>
</feature>
<comment type="subcellular location">
    <subcellularLocation>
        <location evidence="1">Nucleus</location>
    </subcellularLocation>
</comment>
<dbReference type="GO" id="GO:0003700">
    <property type="term" value="F:DNA-binding transcription factor activity"/>
    <property type="evidence" value="ECO:0007669"/>
    <property type="project" value="InterPro"/>
</dbReference>
<accession>B8AWM0</accession>
<sequence>MHVFAPHQVTPLSVLLAAAAGGGFDRRDRSRVVGGGGGSREGWEMDEVLAQISEGFRLAGELMSELAATQNDPDYLAARCHAIAGAYAAAARVLQGARHGGGGVGAASTSFGGEGYLHHQHRQQLDLLRMCVGGTAPDEAAAAANPFLGGGGGATTAAFRAPSDAYGGAGAGTSGGPVRRVSSSSRSPPSPVQPRQGGAGSRRRYITTSLFPLRWRESGEKVTVMVAAQRTGNTEQPPDDGYTWRKYGQKDILGSRYPRSYYRCTHKNYYGCEAKKKVQRLDDDPFTYEVTYCGNHTCLTSTTPLLTLPAAAATSVTNSPTAAAVLGQDFVMAPAADQQPPQHQQAQPPLSTSIHLGIGWPMTPASLAGAVGEGSTSTTATAPQVTTMGATAAGGGGAAARDADHYPVADLADVMFNSGGSGSSSIMDGIFSSHDRRDN</sequence>
<dbReference type="InterPro" id="IPR036576">
    <property type="entry name" value="WRKY_dom_sf"/>
</dbReference>
<dbReference type="InterPro" id="IPR003657">
    <property type="entry name" value="WRKY_dom"/>
</dbReference>
<dbReference type="EMBL" id="CM000130">
    <property type="protein sequence ID" value="EEC78981.1"/>
    <property type="molecule type" value="Genomic_DNA"/>
</dbReference>